<comment type="similarity">
    <text evidence="2">Belongs to the AB hydrolase superfamily. AKT2 hydrolase family.</text>
</comment>
<dbReference type="OMA" id="FCGGDCL"/>
<dbReference type="AlphaFoldDB" id="A0A8H6DWT1"/>
<proteinExistence type="inferred from homology"/>
<keyword evidence="5" id="KW-0732">Signal</keyword>
<feature type="signal peptide" evidence="5">
    <location>
        <begin position="1"/>
        <end position="18"/>
    </location>
</feature>
<evidence type="ECO:0000313" key="7">
    <source>
        <dbReference type="EMBL" id="KAF5850754.1"/>
    </source>
</evidence>
<dbReference type="InterPro" id="IPR000073">
    <property type="entry name" value="AB_hydrolase_1"/>
</dbReference>
<accession>A0A8H6DWT1</accession>
<evidence type="ECO:0000256" key="3">
    <source>
        <dbReference type="ARBA" id="ARBA00023026"/>
    </source>
</evidence>
<evidence type="ECO:0000259" key="6">
    <source>
        <dbReference type="Pfam" id="PF12697"/>
    </source>
</evidence>
<sequence>MISIKMMLLLTFVGLATARNCTNIIIETPIVSRQGKFREVPLESNVEVGEFATRLAKFQSNYSVELLEGYQTLEKTFNISAQYCEPDSGSSDTIQLLTHGVGFDKTYWDLEYGSYNYSYVNMALDAGYSTLAIDRLGIGNSSHGDPFNEIQAQAELEALNSLTLQLRNGTICAIGRPFQKVIHVGHSFGSILSYWLSSKYPSNTDGLILTGFSVSSQFLPYIIAGWNLHSARLNQPFRFGNASNTGIRKLATQYSLASNLASGFQKILKLVGVNLADNAVRNILSTTEFSNFLTGYNEAAVQSLNYPSGYMTHSSLTALQYGFLHPSNYDINLALHGEATKQAVTAGELLTIGSAPASSSFTGPVLVITGEMDVPFCGGNCYGKIPGMEFENMVQAVDLVFPGKEEGVTVCVQPETGHGLNFHYNATGGYGVMLDFLASNGLAA</sequence>
<evidence type="ECO:0000256" key="2">
    <source>
        <dbReference type="ARBA" id="ARBA00005668"/>
    </source>
</evidence>
<evidence type="ECO:0000256" key="4">
    <source>
        <dbReference type="ARBA" id="ARBA00023140"/>
    </source>
</evidence>
<dbReference type="Proteomes" id="UP000624244">
    <property type="component" value="Unassembled WGS sequence"/>
</dbReference>
<dbReference type="Pfam" id="PF12697">
    <property type="entry name" value="Abhydrolase_6"/>
    <property type="match status" value="1"/>
</dbReference>
<evidence type="ECO:0000313" key="8">
    <source>
        <dbReference type="Proteomes" id="UP000624244"/>
    </source>
</evidence>
<dbReference type="EMBL" id="WNKQ01000006">
    <property type="protein sequence ID" value="KAF5850754.1"/>
    <property type="molecule type" value="Genomic_DNA"/>
</dbReference>
<evidence type="ECO:0000256" key="1">
    <source>
        <dbReference type="ARBA" id="ARBA00004275"/>
    </source>
</evidence>
<evidence type="ECO:0000256" key="5">
    <source>
        <dbReference type="SAM" id="SignalP"/>
    </source>
</evidence>
<name>A0A8H6DWT1_COCSA</name>
<dbReference type="PANTHER" id="PTHR42886">
    <property type="entry name" value="RE40534P-RELATED"/>
    <property type="match status" value="1"/>
</dbReference>
<dbReference type="Gene3D" id="3.40.50.1820">
    <property type="entry name" value="alpha/beta hydrolase"/>
    <property type="match status" value="1"/>
</dbReference>
<dbReference type="PANTHER" id="PTHR42886:SF87">
    <property type="entry name" value="AB HYDROLASE-1 DOMAIN-CONTAINING PROTEIN"/>
    <property type="match status" value="1"/>
</dbReference>
<comment type="subcellular location">
    <subcellularLocation>
        <location evidence="1">Peroxisome</location>
    </subcellularLocation>
</comment>
<organism evidence="7 8">
    <name type="scientific">Cochliobolus sativus</name>
    <name type="common">Common root rot and spot blotch fungus</name>
    <name type="synonym">Bipolaris sorokiniana</name>
    <dbReference type="NCBI Taxonomy" id="45130"/>
    <lineage>
        <taxon>Eukaryota</taxon>
        <taxon>Fungi</taxon>
        <taxon>Dikarya</taxon>
        <taxon>Ascomycota</taxon>
        <taxon>Pezizomycotina</taxon>
        <taxon>Dothideomycetes</taxon>
        <taxon>Pleosporomycetidae</taxon>
        <taxon>Pleosporales</taxon>
        <taxon>Pleosporineae</taxon>
        <taxon>Pleosporaceae</taxon>
        <taxon>Bipolaris</taxon>
    </lineage>
</organism>
<keyword evidence="3" id="KW-0843">Virulence</keyword>
<dbReference type="InterPro" id="IPR029058">
    <property type="entry name" value="AB_hydrolase_fold"/>
</dbReference>
<protein>
    <recommendedName>
        <fullName evidence="6">AB hydrolase-1 domain-containing protein</fullName>
    </recommendedName>
</protein>
<feature type="chain" id="PRO_5034840631" description="AB hydrolase-1 domain-containing protein" evidence="5">
    <location>
        <begin position="19"/>
        <end position="444"/>
    </location>
</feature>
<keyword evidence="4" id="KW-0576">Peroxisome</keyword>
<comment type="caution">
    <text evidence="7">The sequence shown here is derived from an EMBL/GenBank/DDBJ whole genome shotgun (WGS) entry which is preliminary data.</text>
</comment>
<dbReference type="GO" id="GO:0005777">
    <property type="term" value="C:peroxisome"/>
    <property type="evidence" value="ECO:0007669"/>
    <property type="project" value="UniProtKB-SubCell"/>
</dbReference>
<reference evidence="7" key="1">
    <citation type="submission" date="2019-11" db="EMBL/GenBank/DDBJ databases">
        <title>Bipolaris sorokiniana Genome sequencing.</title>
        <authorList>
            <person name="Wang H."/>
        </authorList>
    </citation>
    <scope>NUCLEOTIDE SEQUENCE</scope>
</reference>
<dbReference type="SUPFAM" id="SSF53474">
    <property type="entry name" value="alpha/beta-Hydrolases"/>
    <property type="match status" value="1"/>
</dbReference>
<gene>
    <name evidence="7" type="ORF">GGP41_010412</name>
</gene>
<feature type="domain" description="AB hydrolase-1" evidence="6">
    <location>
        <begin position="96"/>
        <end position="222"/>
    </location>
</feature>